<evidence type="ECO:0000313" key="8">
    <source>
        <dbReference type="EMBL" id="MFD1064855.1"/>
    </source>
</evidence>
<accession>A0ABW3NEK8</accession>
<keyword evidence="4" id="KW-0479">Metal-binding</keyword>
<dbReference type="InterPro" id="IPR017969">
    <property type="entry name" value="Heavy-metal-associated_CS"/>
</dbReference>
<dbReference type="EMBL" id="JBHTKK010000002">
    <property type="protein sequence ID" value="MFD1064855.1"/>
    <property type="molecule type" value="Genomic_DNA"/>
</dbReference>
<evidence type="ECO:0000256" key="6">
    <source>
        <dbReference type="ARBA" id="ARBA00023186"/>
    </source>
</evidence>
<keyword evidence="3" id="KW-0963">Cytoplasm</keyword>
<keyword evidence="5" id="KW-0186">Copper</keyword>
<dbReference type="PROSITE" id="PS01047">
    <property type="entry name" value="HMA_1"/>
    <property type="match status" value="1"/>
</dbReference>
<gene>
    <name evidence="8" type="primary">copZ</name>
    <name evidence="8" type="ORF">ACFQ19_02345</name>
</gene>
<reference evidence="9" key="1">
    <citation type="journal article" date="2019" name="Int. J. Syst. Evol. Microbiol.">
        <title>The Global Catalogue of Microorganisms (GCM) 10K type strain sequencing project: providing services to taxonomists for standard genome sequencing and annotation.</title>
        <authorList>
            <consortium name="The Broad Institute Genomics Platform"/>
            <consortium name="The Broad Institute Genome Sequencing Center for Infectious Disease"/>
            <person name="Wu L."/>
            <person name="Ma J."/>
        </authorList>
    </citation>
    <scope>NUCLEOTIDE SEQUENCE [LARGE SCALE GENOMIC DNA]</scope>
    <source>
        <strain evidence="9">CCUG 56608</strain>
    </source>
</reference>
<evidence type="ECO:0000256" key="2">
    <source>
        <dbReference type="ARBA" id="ARBA00015313"/>
    </source>
</evidence>
<organism evidence="8 9">
    <name type="scientific">Oceanobacillus locisalsi</name>
    <dbReference type="NCBI Taxonomy" id="546107"/>
    <lineage>
        <taxon>Bacteria</taxon>
        <taxon>Bacillati</taxon>
        <taxon>Bacillota</taxon>
        <taxon>Bacilli</taxon>
        <taxon>Bacillales</taxon>
        <taxon>Bacillaceae</taxon>
        <taxon>Oceanobacillus</taxon>
    </lineage>
</organism>
<sequence length="68" mass="7327">MTNETIQVQGMSCDHCVKAVEGAVGGLDGVDTVNVHLQEGNVDVSFDNEKVKMDEITEAIEDQGYDVV</sequence>
<dbReference type="NCBIfam" id="NF033795">
    <property type="entry name" value="chaper_CopZ_Bs"/>
    <property type="match status" value="1"/>
</dbReference>
<evidence type="ECO:0000256" key="3">
    <source>
        <dbReference type="ARBA" id="ARBA00022490"/>
    </source>
</evidence>
<protein>
    <recommendedName>
        <fullName evidence="2">Copper chaperone CopZ</fullName>
    </recommendedName>
</protein>
<name>A0ABW3NEK8_9BACI</name>
<evidence type="ECO:0000256" key="5">
    <source>
        <dbReference type="ARBA" id="ARBA00023008"/>
    </source>
</evidence>
<proteinExistence type="predicted"/>
<evidence type="ECO:0000259" key="7">
    <source>
        <dbReference type="PROSITE" id="PS50846"/>
    </source>
</evidence>
<dbReference type="RefSeq" id="WP_379590358.1">
    <property type="nucleotide sequence ID" value="NZ_JBHTKK010000002.1"/>
</dbReference>
<dbReference type="Proteomes" id="UP001597041">
    <property type="component" value="Unassembled WGS sequence"/>
</dbReference>
<keyword evidence="9" id="KW-1185">Reference proteome</keyword>
<dbReference type="PROSITE" id="PS50846">
    <property type="entry name" value="HMA_2"/>
    <property type="match status" value="1"/>
</dbReference>
<comment type="caution">
    <text evidence="8">The sequence shown here is derived from an EMBL/GenBank/DDBJ whole genome shotgun (WGS) entry which is preliminary data.</text>
</comment>
<dbReference type="InterPro" id="IPR036163">
    <property type="entry name" value="HMA_dom_sf"/>
</dbReference>
<dbReference type="CDD" id="cd00371">
    <property type="entry name" value="HMA"/>
    <property type="match status" value="1"/>
</dbReference>
<dbReference type="PRINTS" id="PR00944">
    <property type="entry name" value="CUEXPORT"/>
</dbReference>
<dbReference type="InterPro" id="IPR006121">
    <property type="entry name" value="HMA_dom"/>
</dbReference>
<dbReference type="InterPro" id="IPR049740">
    <property type="entry name" value="CopZ"/>
</dbReference>
<feature type="domain" description="HMA" evidence="7">
    <location>
        <begin position="2"/>
        <end position="68"/>
    </location>
</feature>
<dbReference type="SUPFAM" id="SSF55008">
    <property type="entry name" value="HMA, heavy metal-associated domain"/>
    <property type="match status" value="1"/>
</dbReference>
<evidence type="ECO:0000256" key="1">
    <source>
        <dbReference type="ARBA" id="ARBA00004496"/>
    </source>
</evidence>
<dbReference type="Gene3D" id="3.30.70.100">
    <property type="match status" value="1"/>
</dbReference>
<keyword evidence="6" id="KW-0143">Chaperone</keyword>
<evidence type="ECO:0000313" key="9">
    <source>
        <dbReference type="Proteomes" id="UP001597041"/>
    </source>
</evidence>
<comment type="subcellular location">
    <subcellularLocation>
        <location evidence="1">Cytoplasm</location>
    </subcellularLocation>
</comment>
<dbReference type="InterPro" id="IPR006122">
    <property type="entry name" value="HMA_Cu_ion-bd"/>
</dbReference>
<dbReference type="NCBIfam" id="TIGR00003">
    <property type="entry name" value="copper ion binding protein"/>
    <property type="match status" value="1"/>
</dbReference>
<dbReference type="PANTHER" id="PTHR46594:SF4">
    <property type="entry name" value="P-TYPE CATION-TRANSPORTING ATPASE"/>
    <property type="match status" value="1"/>
</dbReference>
<dbReference type="PANTHER" id="PTHR46594">
    <property type="entry name" value="P-TYPE CATION-TRANSPORTING ATPASE"/>
    <property type="match status" value="1"/>
</dbReference>
<evidence type="ECO:0000256" key="4">
    <source>
        <dbReference type="ARBA" id="ARBA00022723"/>
    </source>
</evidence>
<dbReference type="InterPro" id="IPR000428">
    <property type="entry name" value="Cu-bd"/>
</dbReference>
<dbReference type="Pfam" id="PF00403">
    <property type="entry name" value="HMA"/>
    <property type="match status" value="1"/>
</dbReference>